<evidence type="ECO:0000313" key="11">
    <source>
        <dbReference type="Proteomes" id="UP000283077"/>
    </source>
</evidence>
<dbReference type="RefSeq" id="WP_068060523.1">
    <property type="nucleotide sequence ID" value="NZ_SACS01000040.1"/>
</dbReference>
<dbReference type="AlphaFoldDB" id="A0A437Q9L3"/>
<dbReference type="FunFam" id="3.40.50.1470:FF:000001">
    <property type="entry name" value="Peptidyl-tRNA hydrolase"/>
    <property type="match status" value="1"/>
</dbReference>
<evidence type="ECO:0000256" key="9">
    <source>
        <dbReference type="RuleBase" id="RU004320"/>
    </source>
</evidence>
<keyword evidence="4 7" id="KW-0694">RNA-binding</keyword>
<evidence type="ECO:0000256" key="3">
    <source>
        <dbReference type="ARBA" id="ARBA00022801"/>
    </source>
</evidence>
<reference evidence="10 11" key="1">
    <citation type="submission" date="2019-01" db="EMBL/GenBank/DDBJ databases">
        <authorList>
            <person name="Chen W.-M."/>
        </authorList>
    </citation>
    <scope>NUCLEOTIDE SEQUENCE [LARGE SCALE GENOMIC DNA]</scope>
    <source>
        <strain evidence="10 11">KYPC3</strain>
    </source>
</reference>
<dbReference type="OrthoDB" id="9800507at2"/>
<keyword evidence="7" id="KW-0963">Cytoplasm</keyword>
<evidence type="ECO:0000256" key="6">
    <source>
        <dbReference type="ARBA" id="ARBA00050038"/>
    </source>
</evidence>
<organism evidence="10 11">
    <name type="scientific">Rheinheimera riviphila</name>
    <dbReference type="NCBI Taxonomy" id="1834037"/>
    <lineage>
        <taxon>Bacteria</taxon>
        <taxon>Pseudomonadati</taxon>
        <taxon>Pseudomonadota</taxon>
        <taxon>Gammaproteobacteria</taxon>
        <taxon>Chromatiales</taxon>
        <taxon>Chromatiaceae</taxon>
        <taxon>Rheinheimera</taxon>
    </lineage>
</organism>
<feature type="active site" description="Proton acceptor" evidence="7">
    <location>
        <position position="23"/>
    </location>
</feature>
<evidence type="ECO:0000256" key="1">
    <source>
        <dbReference type="ARBA" id="ARBA00013260"/>
    </source>
</evidence>
<dbReference type="InterPro" id="IPR001328">
    <property type="entry name" value="Pept_tRNA_hydro"/>
</dbReference>
<dbReference type="EC" id="3.1.1.29" evidence="1 7"/>
<dbReference type="GO" id="GO:0072344">
    <property type="term" value="P:rescue of stalled ribosome"/>
    <property type="evidence" value="ECO:0007669"/>
    <property type="project" value="UniProtKB-UniRule"/>
</dbReference>
<dbReference type="GO" id="GO:0005737">
    <property type="term" value="C:cytoplasm"/>
    <property type="evidence" value="ECO:0007669"/>
    <property type="project" value="UniProtKB-SubCell"/>
</dbReference>
<dbReference type="SUPFAM" id="SSF53178">
    <property type="entry name" value="Peptidyl-tRNA hydrolase-like"/>
    <property type="match status" value="1"/>
</dbReference>
<dbReference type="InterPro" id="IPR036416">
    <property type="entry name" value="Pept_tRNA_hydro_sf"/>
</dbReference>
<dbReference type="NCBIfam" id="TIGR00447">
    <property type="entry name" value="pth"/>
    <property type="match status" value="1"/>
</dbReference>
<protein>
    <recommendedName>
        <fullName evidence="6 7">Peptidyl-tRNA hydrolase</fullName>
        <shortName evidence="7">Pth</shortName>
        <ecNumber evidence="1 7">3.1.1.29</ecNumber>
    </recommendedName>
</protein>
<evidence type="ECO:0000256" key="8">
    <source>
        <dbReference type="RuleBase" id="RU000673"/>
    </source>
</evidence>
<evidence type="ECO:0000256" key="2">
    <source>
        <dbReference type="ARBA" id="ARBA00022555"/>
    </source>
</evidence>
<comment type="subunit">
    <text evidence="7">Monomer.</text>
</comment>
<feature type="binding site" evidence="7">
    <location>
        <position position="18"/>
    </location>
    <ligand>
        <name>tRNA</name>
        <dbReference type="ChEBI" id="CHEBI:17843"/>
    </ligand>
</feature>
<gene>
    <name evidence="7" type="primary">pth</name>
    <name evidence="10" type="ORF">EOE67_20105</name>
</gene>
<keyword evidence="3 7" id="KW-0378">Hydrolase</keyword>
<evidence type="ECO:0000256" key="7">
    <source>
        <dbReference type="HAMAP-Rule" id="MF_00083"/>
    </source>
</evidence>
<dbReference type="PANTHER" id="PTHR17224:SF1">
    <property type="entry name" value="PEPTIDYL-TRNA HYDROLASE"/>
    <property type="match status" value="1"/>
</dbReference>
<proteinExistence type="inferred from homology"/>
<dbReference type="GO" id="GO:0006515">
    <property type="term" value="P:protein quality control for misfolded or incompletely synthesized proteins"/>
    <property type="evidence" value="ECO:0007669"/>
    <property type="project" value="UniProtKB-UniRule"/>
</dbReference>
<comment type="caution">
    <text evidence="10">The sequence shown here is derived from an EMBL/GenBank/DDBJ whole genome shotgun (WGS) entry which is preliminary data.</text>
</comment>
<dbReference type="PROSITE" id="PS01195">
    <property type="entry name" value="PEPT_TRNA_HYDROL_1"/>
    <property type="match status" value="1"/>
</dbReference>
<dbReference type="InterPro" id="IPR018171">
    <property type="entry name" value="Pept_tRNA_hydro_CS"/>
</dbReference>
<feature type="site" description="Stabilizes the basic form of H active site to accept a proton" evidence="7">
    <location>
        <position position="96"/>
    </location>
</feature>
<feature type="binding site" evidence="7">
    <location>
        <position position="117"/>
    </location>
    <ligand>
        <name>tRNA</name>
        <dbReference type="ChEBI" id="CHEBI:17843"/>
    </ligand>
</feature>
<feature type="binding site" evidence="7">
    <location>
        <position position="69"/>
    </location>
    <ligand>
        <name>tRNA</name>
        <dbReference type="ChEBI" id="CHEBI:17843"/>
    </ligand>
</feature>
<comment type="function">
    <text evidence="7">Catalyzes the release of premature peptidyl moieties from peptidyl-tRNA molecules trapped in stalled 50S ribosomal subunits, and thus maintains levels of free tRNAs and 50S ribosomes.</text>
</comment>
<comment type="subcellular location">
    <subcellularLocation>
        <location evidence="7">Cytoplasm</location>
    </subcellularLocation>
</comment>
<comment type="catalytic activity">
    <reaction evidence="7 8">
        <text>an N-acyl-L-alpha-aminoacyl-tRNA + H2O = an N-acyl-L-amino acid + a tRNA + H(+)</text>
        <dbReference type="Rhea" id="RHEA:54448"/>
        <dbReference type="Rhea" id="RHEA-COMP:10123"/>
        <dbReference type="Rhea" id="RHEA-COMP:13883"/>
        <dbReference type="ChEBI" id="CHEBI:15377"/>
        <dbReference type="ChEBI" id="CHEBI:15378"/>
        <dbReference type="ChEBI" id="CHEBI:59874"/>
        <dbReference type="ChEBI" id="CHEBI:78442"/>
        <dbReference type="ChEBI" id="CHEBI:138191"/>
        <dbReference type="EC" id="3.1.1.29"/>
    </reaction>
</comment>
<dbReference type="Gene3D" id="3.40.50.1470">
    <property type="entry name" value="Peptidyl-tRNA hydrolase"/>
    <property type="match status" value="1"/>
</dbReference>
<feature type="site" description="Discriminates between blocked and unblocked aminoacyl-tRNA" evidence="7">
    <location>
        <position position="13"/>
    </location>
</feature>
<dbReference type="PANTHER" id="PTHR17224">
    <property type="entry name" value="PEPTIDYL-TRNA HYDROLASE"/>
    <property type="match status" value="1"/>
</dbReference>
<comment type="function">
    <text evidence="7">Hydrolyzes ribosome-free peptidyl-tRNAs (with 1 or more amino acids incorporated), which drop off the ribosome during protein synthesis, or as a result of ribosome stalling.</text>
</comment>
<dbReference type="PROSITE" id="PS01196">
    <property type="entry name" value="PEPT_TRNA_HYDROL_2"/>
    <property type="match status" value="1"/>
</dbReference>
<sequence>MTEAIQLVVGLGNPGPEYSNTRHNAGQWFVEQLARRFNTSLKAEAKFYGLTGKFLFEGREIKLLVPTTYMNLSGKAVLALAQFYKIPPEAILVAHDEMALEPGIAKLKLGGGHAGHNGLKDIAANFGNNPNFYRLRLGIGHPGHKDKVTGYVLGKAPQQEQKLIEDALDESLRCFELWQQQDLVKAQHRLHSFKAAV</sequence>
<evidence type="ECO:0000313" key="10">
    <source>
        <dbReference type="EMBL" id="RVU31262.1"/>
    </source>
</evidence>
<keyword evidence="11" id="KW-1185">Reference proteome</keyword>
<dbReference type="GO" id="GO:0000049">
    <property type="term" value="F:tRNA binding"/>
    <property type="evidence" value="ECO:0007669"/>
    <property type="project" value="UniProtKB-UniRule"/>
</dbReference>
<feature type="binding site" evidence="7">
    <location>
        <position position="71"/>
    </location>
    <ligand>
        <name>tRNA</name>
        <dbReference type="ChEBI" id="CHEBI:17843"/>
    </ligand>
</feature>
<evidence type="ECO:0000256" key="4">
    <source>
        <dbReference type="ARBA" id="ARBA00022884"/>
    </source>
</evidence>
<dbReference type="HAMAP" id="MF_00083">
    <property type="entry name" value="Pept_tRNA_hydro_bact"/>
    <property type="match status" value="1"/>
</dbReference>
<dbReference type="EMBL" id="SACS01000040">
    <property type="protein sequence ID" value="RVU31262.1"/>
    <property type="molecule type" value="Genomic_DNA"/>
</dbReference>
<comment type="similarity">
    <text evidence="5 7 9">Belongs to the PTH family.</text>
</comment>
<dbReference type="Pfam" id="PF01195">
    <property type="entry name" value="Pept_tRNA_hydro"/>
    <property type="match status" value="1"/>
</dbReference>
<dbReference type="GO" id="GO:0004045">
    <property type="term" value="F:peptidyl-tRNA hydrolase activity"/>
    <property type="evidence" value="ECO:0007669"/>
    <property type="project" value="UniProtKB-UniRule"/>
</dbReference>
<accession>A0A437Q9L3</accession>
<dbReference type="Proteomes" id="UP000283077">
    <property type="component" value="Unassembled WGS sequence"/>
</dbReference>
<evidence type="ECO:0000256" key="5">
    <source>
        <dbReference type="ARBA" id="ARBA00038063"/>
    </source>
</evidence>
<name>A0A437Q9L3_9GAMM</name>
<keyword evidence="2 7" id="KW-0820">tRNA-binding</keyword>
<dbReference type="CDD" id="cd00462">
    <property type="entry name" value="PTH"/>
    <property type="match status" value="1"/>
</dbReference>